<gene>
    <name evidence="2" type="ORF">N180_15350</name>
</gene>
<feature type="domain" description="Glycosyl transferase family 1" evidence="1">
    <location>
        <begin position="205"/>
        <end position="368"/>
    </location>
</feature>
<protein>
    <recommendedName>
        <fullName evidence="1">Glycosyl transferase family 1 domain-containing protein</fullName>
    </recommendedName>
</protein>
<evidence type="ECO:0000259" key="1">
    <source>
        <dbReference type="Pfam" id="PF00534"/>
    </source>
</evidence>
<name>A0A081PE00_9SPHI</name>
<dbReference type="Gene3D" id="3.40.50.2000">
    <property type="entry name" value="Glycogen Phosphorylase B"/>
    <property type="match status" value="2"/>
</dbReference>
<sequence length="396" mass="44813">MIGNKIVHLVNGGTSVGAITSIRKLATSLSKLGINVSLLSYNKHLDREDLDDAVESVYCDLRFNQVLNKYSNNELNKFFGLILLVYHFIYDVLKLNSFIRHNHVKVLHTHYLNDNFIACFTPRKVRKVSHIRSIANTKFLGGIGFKIYRKVIYSRSNLIIGISNTVLKVFNFPHSDKIIVLYNGIAKHTISADSNEENVLSRLQDINRNKIVIGTVTRFSKDKGLEFLLDIIKETTLDNYNIHFAIVAPVNNPKELAFKEFIVNKINALSIGDKVTIVGSFKKPVLFMPCFFLLVHPTLSREGFGNVVLEAHSFGVPVISTNCGGPSEIIENGHSGFIINQLDPKEFSRHINLLVNDSNLYNKFRAKALQISDLPRYNLEQSVTCLIEKYEMLCLK</sequence>
<dbReference type="eggNOG" id="COG0438">
    <property type="taxonomic scope" value="Bacteria"/>
</dbReference>
<dbReference type="GO" id="GO:0016757">
    <property type="term" value="F:glycosyltransferase activity"/>
    <property type="evidence" value="ECO:0007669"/>
    <property type="project" value="InterPro"/>
</dbReference>
<reference evidence="2 3" key="1">
    <citation type="journal article" date="1992" name="Int. J. Syst. Bacteriol.">
        <title>Sphingobacterium antarcticus sp. nov. a Psychrotrophic Bacterium from the Soils of Schirmacher Oasis, Antarctica.</title>
        <authorList>
            <person name="Shivaji S."/>
            <person name="Ray M.K."/>
            <person name="Rao N.S."/>
            <person name="Saiserr L."/>
            <person name="Jagannadham M.V."/>
            <person name="Kumar G.S."/>
            <person name="Reddy G."/>
            <person name="Bhargava P.M."/>
        </authorList>
    </citation>
    <scope>NUCLEOTIDE SEQUENCE [LARGE SCALE GENOMIC DNA]</scope>
    <source>
        <strain evidence="2 3">4BY</strain>
    </source>
</reference>
<dbReference type="SUPFAM" id="SSF53756">
    <property type="entry name" value="UDP-Glycosyltransferase/glycogen phosphorylase"/>
    <property type="match status" value="1"/>
</dbReference>
<accession>A0A081PE00</accession>
<organism evidence="2 3">
    <name type="scientific">Pedobacter antarcticus 4BY</name>
    <dbReference type="NCBI Taxonomy" id="1358423"/>
    <lineage>
        <taxon>Bacteria</taxon>
        <taxon>Pseudomonadati</taxon>
        <taxon>Bacteroidota</taxon>
        <taxon>Sphingobacteriia</taxon>
        <taxon>Sphingobacteriales</taxon>
        <taxon>Sphingobacteriaceae</taxon>
        <taxon>Pedobacter</taxon>
    </lineage>
</organism>
<comment type="caution">
    <text evidence="2">The sequence shown here is derived from an EMBL/GenBank/DDBJ whole genome shotgun (WGS) entry which is preliminary data.</text>
</comment>
<evidence type="ECO:0000313" key="3">
    <source>
        <dbReference type="Proteomes" id="UP000028007"/>
    </source>
</evidence>
<dbReference type="AlphaFoldDB" id="A0A081PE00"/>
<dbReference type="Pfam" id="PF00534">
    <property type="entry name" value="Glycos_transf_1"/>
    <property type="match status" value="1"/>
</dbReference>
<dbReference type="PANTHER" id="PTHR12526:SF637">
    <property type="entry name" value="GLYCOSYLTRANSFERASE EPSF-RELATED"/>
    <property type="match status" value="1"/>
</dbReference>
<dbReference type="CDD" id="cd03811">
    <property type="entry name" value="GT4_GT28_WabH-like"/>
    <property type="match status" value="1"/>
</dbReference>
<dbReference type="PANTHER" id="PTHR12526">
    <property type="entry name" value="GLYCOSYLTRANSFERASE"/>
    <property type="match status" value="1"/>
</dbReference>
<dbReference type="OrthoDB" id="596635at2"/>
<keyword evidence="3" id="KW-1185">Reference proteome</keyword>
<dbReference type="EMBL" id="JNFF01000092">
    <property type="protein sequence ID" value="KEQ28923.1"/>
    <property type="molecule type" value="Genomic_DNA"/>
</dbReference>
<evidence type="ECO:0000313" key="2">
    <source>
        <dbReference type="EMBL" id="KEQ28923.1"/>
    </source>
</evidence>
<dbReference type="RefSeq" id="WP_037443104.1">
    <property type="nucleotide sequence ID" value="NZ_JNFF01000092.1"/>
</dbReference>
<dbReference type="Proteomes" id="UP000028007">
    <property type="component" value="Unassembled WGS sequence"/>
</dbReference>
<dbReference type="InterPro" id="IPR001296">
    <property type="entry name" value="Glyco_trans_1"/>
</dbReference>
<proteinExistence type="predicted"/>